<feature type="transmembrane region" description="Helical" evidence="1">
    <location>
        <begin position="137"/>
        <end position="161"/>
    </location>
</feature>
<name>A0A9P7AAA4_9AGAM</name>
<reference evidence="2" key="1">
    <citation type="journal article" date="2020" name="New Phytol.">
        <title>Comparative genomics reveals dynamic genome evolution in host specialist ectomycorrhizal fungi.</title>
        <authorList>
            <person name="Lofgren L.A."/>
            <person name="Nguyen N.H."/>
            <person name="Vilgalys R."/>
            <person name="Ruytinx J."/>
            <person name="Liao H.L."/>
            <person name="Branco S."/>
            <person name="Kuo A."/>
            <person name="LaButti K."/>
            <person name="Lipzen A."/>
            <person name="Andreopoulos W."/>
            <person name="Pangilinan J."/>
            <person name="Riley R."/>
            <person name="Hundley H."/>
            <person name="Na H."/>
            <person name="Barry K."/>
            <person name="Grigoriev I.V."/>
            <person name="Stajich J.E."/>
            <person name="Kennedy P.G."/>
        </authorList>
    </citation>
    <scope>NUCLEOTIDE SEQUENCE</scope>
    <source>
        <strain evidence="2">S12</strain>
    </source>
</reference>
<dbReference type="GeneID" id="64594681"/>
<evidence type="ECO:0000256" key="1">
    <source>
        <dbReference type="SAM" id="Phobius"/>
    </source>
</evidence>
<feature type="transmembrane region" description="Helical" evidence="1">
    <location>
        <begin position="215"/>
        <end position="236"/>
    </location>
</feature>
<dbReference type="EMBL" id="JABBWE010000113">
    <property type="protein sequence ID" value="KAG1785317.1"/>
    <property type="molecule type" value="Genomic_DNA"/>
</dbReference>
<sequence length="365" mass="39902">MPGRSFKNKLSLGSFNRIHQRTASVKSFGIPLIPYKNSLPSDLDIFSVSGNEPEFDDDSGCGPFDDSNIFEIIDMHGSQDSTSSTLPAPVVQNRLSQCSIAKNRRDDENDASAMVKLKKHLLTEVDGDQSTAPLSMYCFMTGFIDSVTFSAIFVWCAFQTGNSLQLALALARLFSGQHDHSFHIADRQALCSVLTFIFGAFIGRIGDKLGCKTRLWLALGTFIQTLFTMAAAIAIWQSHQGSVADARANPAWTNVSSFVCIGFLSASMGLQGIMGKRVNTQFTTTVVLTTTWCELMADPKLFDIRRMVISRDHKIMAIASLFFGGFIGRLLIDSIGSAATLGIGTGIRLIVSVWWLFIPEKPAGK</sequence>
<keyword evidence="1" id="KW-0472">Membrane</keyword>
<accession>A0A9P7AAA4</accession>
<proteinExistence type="predicted"/>
<dbReference type="Pfam" id="PF06912">
    <property type="entry name" value="DUF1275"/>
    <property type="match status" value="1"/>
</dbReference>
<dbReference type="AlphaFoldDB" id="A0A9P7AAA4"/>
<feature type="transmembrane region" description="Helical" evidence="1">
    <location>
        <begin position="315"/>
        <end position="332"/>
    </location>
</feature>
<evidence type="ECO:0000313" key="3">
    <source>
        <dbReference type="Proteomes" id="UP000719766"/>
    </source>
</evidence>
<feature type="transmembrane region" description="Helical" evidence="1">
    <location>
        <begin position="251"/>
        <end position="270"/>
    </location>
</feature>
<dbReference type="Proteomes" id="UP000719766">
    <property type="component" value="Unassembled WGS sequence"/>
</dbReference>
<evidence type="ECO:0000313" key="2">
    <source>
        <dbReference type="EMBL" id="KAG1785317.1"/>
    </source>
</evidence>
<feature type="transmembrane region" description="Helical" evidence="1">
    <location>
        <begin position="338"/>
        <end position="358"/>
    </location>
</feature>
<comment type="caution">
    <text evidence="2">The sequence shown here is derived from an EMBL/GenBank/DDBJ whole genome shotgun (WGS) entry which is preliminary data.</text>
</comment>
<protein>
    <submittedName>
        <fullName evidence="2">Uncharacterized protein</fullName>
    </submittedName>
</protein>
<dbReference type="InterPro" id="IPR010699">
    <property type="entry name" value="DUF1275"/>
</dbReference>
<organism evidence="2 3">
    <name type="scientific">Suillus plorans</name>
    <dbReference type="NCBI Taxonomy" id="116603"/>
    <lineage>
        <taxon>Eukaryota</taxon>
        <taxon>Fungi</taxon>
        <taxon>Dikarya</taxon>
        <taxon>Basidiomycota</taxon>
        <taxon>Agaricomycotina</taxon>
        <taxon>Agaricomycetes</taxon>
        <taxon>Agaricomycetidae</taxon>
        <taxon>Boletales</taxon>
        <taxon>Suillineae</taxon>
        <taxon>Suillaceae</taxon>
        <taxon>Suillus</taxon>
    </lineage>
</organism>
<keyword evidence="1" id="KW-1133">Transmembrane helix</keyword>
<keyword evidence="3" id="KW-1185">Reference proteome</keyword>
<dbReference type="RefSeq" id="XP_041152800.1">
    <property type="nucleotide sequence ID" value="XM_041300917.1"/>
</dbReference>
<gene>
    <name evidence="2" type="ORF">HD556DRAFT_1314350</name>
</gene>
<dbReference type="OrthoDB" id="5288586at2759"/>
<keyword evidence="1" id="KW-0812">Transmembrane</keyword>
<dbReference type="PANTHER" id="PTHR37488">
    <property type="entry name" value="DUF1275 DOMAIN-CONTAINING PROTEIN"/>
    <property type="match status" value="1"/>
</dbReference>
<dbReference type="PANTHER" id="PTHR37488:SF2">
    <property type="entry name" value="DUF1275 DOMAIN-CONTAINING PROTEIN"/>
    <property type="match status" value="1"/>
</dbReference>
<feature type="transmembrane region" description="Helical" evidence="1">
    <location>
        <begin position="181"/>
        <end position="203"/>
    </location>
</feature>